<dbReference type="AlphaFoldDB" id="A0A1H0WRD3"/>
<dbReference type="EMBL" id="FNJR01000014">
    <property type="protein sequence ID" value="SDP93238.1"/>
    <property type="molecule type" value="Genomic_DNA"/>
</dbReference>
<dbReference type="InterPro" id="IPR010982">
    <property type="entry name" value="Lambda_DNA-bd_dom_sf"/>
</dbReference>
<dbReference type="RefSeq" id="WP_092604133.1">
    <property type="nucleotide sequence ID" value="NZ_FNJR01000014.1"/>
</dbReference>
<dbReference type="OrthoDB" id="4516646at2"/>
<proteinExistence type="predicted"/>
<reference evidence="3" key="1">
    <citation type="submission" date="2016-10" db="EMBL/GenBank/DDBJ databases">
        <authorList>
            <person name="Varghese N."/>
            <person name="Submissions S."/>
        </authorList>
    </citation>
    <scope>NUCLEOTIDE SEQUENCE [LARGE SCALE GENOMIC DNA]</scope>
    <source>
        <strain evidence="3">DSM 46732</strain>
    </source>
</reference>
<dbReference type="CDD" id="cd00093">
    <property type="entry name" value="HTH_XRE"/>
    <property type="match status" value="1"/>
</dbReference>
<dbReference type="SMART" id="SM00530">
    <property type="entry name" value="HTH_XRE"/>
    <property type="match status" value="1"/>
</dbReference>
<dbReference type="Pfam" id="PF13560">
    <property type="entry name" value="HTH_31"/>
    <property type="match status" value="1"/>
</dbReference>
<name>A0A1H0WRD3_9ACTN</name>
<dbReference type="Proteomes" id="UP000199497">
    <property type="component" value="Unassembled WGS sequence"/>
</dbReference>
<keyword evidence="3" id="KW-1185">Reference proteome</keyword>
<protein>
    <submittedName>
        <fullName evidence="2">Helix-turn-helix domain-containing protein</fullName>
    </submittedName>
</protein>
<sequence>MESDIGRKLRQIRHARGKSLSVVAGLTGISASYLSRLESGERALDRRSLITALAEALEVAPTELTEFTLGGAGETNEDGQLNEVRLALLGASIGEPRGRVWPVAGLNDRLAALLSAQQACRHAEVGQELPGLIRDTHETLRAGKHDGAVLRSLVLLHVQGTQAWLRDIGGSLDLGWQAAQLAQQAAHHLDDPLMLGVAGFGVSHGLMAAGAFDLATDTLEAVSPGTATSEEMQLSGMLAFTNSLLAAAAGRTSERVPPLEHAAELAERTGEANALWFGFGPSNVAVWRMAVALECGEFTETARLGASVDPRMIPSPTRKAAYWADYGRALARIPKQRETAVWALRTAERISPPRVHKHPFTRSTLAELLLKTNRDAVGRELRGMAYRAGLHV</sequence>
<feature type="domain" description="HTH cro/C1-type" evidence="1">
    <location>
        <begin position="9"/>
        <end position="64"/>
    </location>
</feature>
<dbReference type="GO" id="GO:0003677">
    <property type="term" value="F:DNA binding"/>
    <property type="evidence" value="ECO:0007669"/>
    <property type="project" value="InterPro"/>
</dbReference>
<evidence type="ECO:0000259" key="1">
    <source>
        <dbReference type="PROSITE" id="PS50943"/>
    </source>
</evidence>
<dbReference type="STRING" id="405564.SAMN04487905_11460"/>
<dbReference type="PROSITE" id="PS50943">
    <property type="entry name" value="HTH_CROC1"/>
    <property type="match status" value="1"/>
</dbReference>
<gene>
    <name evidence="2" type="ORF">SAMN04487905_11460</name>
</gene>
<evidence type="ECO:0000313" key="2">
    <source>
        <dbReference type="EMBL" id="SDP93238.1"/>
    </source>
</evidence>
<dbReference type="SUPFAM" id="SSF47413">
    <property type="entry name" value="lambda repressor-like DNA-binding domains"/>
    <property type="match status" value="1"/>
</dbReference>
<dbReference type="InterPro" id="IPR001387">
    <property type="entry name" value="Cro/C1-type_HTH"/>
</dbReference>
<evidence type="ECO:0000313" key="3">
    <source>
        <dbReference type="Proteomes" id="UP000199497"/>
    </source>
</evidence>
<organism evidence="2 3">
    <name type="scientific">Actinopolyspora xinjiangensis</name>
    <dbReference type="NCBI Taxonomy" id="405564"/>
    <lineage>
        <taxon>Bacteria</taxon>
        <taxon>Bacillati</taxon>
        <taxon>Actinomycetota</taxon>
        <taxon>Actinomycetes</taxon>
        <taxon>Actinopolysporales</taxon>
        <taxon>Actinopolysporaceae</taxon>
        <taxon>Actinopolyspora</taxon>
    </lineage>
</organism>
<accession>A0A1H0WRD3</accession>
<dbReference type="Gene3D" id="1.10.260.40">
    <property type="entry name" value="lambda repressor-like DNA-binding domains"/>
    <property type="match status" value="1"/>
</dbReference>